<dbReference type="InterPro" id="IPR018253">
    <property type="entry name" value="DnaJ_domain_CS"/>
</dbReference>
<dbReference type="PROSITE" id="PS00636">
    <property type="entry name" value="DNAJ_1"/>
    <property type="match status" value="1"/>
</dbReference>
<organism evidence="12 13">
    <name type="scientific">Sporothrix bragantina</name>
    <dbReference type="NCBI Taxonomy" id="671064"/>
    <lineage>
        <taxon>Eukaryota</taxon>
        <taxon>Fungi</taxon>
        <taxon>Dikarya</taxon>
        <taxon>Ascomycota</taxon>
        <taxon>Pezizomycotina</taxon>
        <taxon>Sordariomycetes</taxon>
        <taxon>Sordariomycetidae</taxon>
        <taxon>Ophiostomatales</taxon>
        <taxon>Ophiostomataceae</taxon>
        <taxon>Sporothrix</taxon>
    </lineage>
</organism>
<dbReference type="Pfam" id="PF02889">
    <property type="entry name" value="Sec63"/>
    <property type="match status" value="1"/>
</dbReference>
<evidence type="ECO:0000256" key="9">
    <source>
        <dbReference type="SAM" id="MobiDB-lite"/>
    </source>
</evidence>
<keyword evidence="8" id="KW-0143">Chaperone</keyword>
<dbReference type="Gene3D" id="1.10.150.20">
    <property type="entry name" value="5' to 3' exonuclease, C-terminal subdomain"/>
    <property type="match status" value="1"/>
</dbReference>
<feature type="compositionally biased region" description="Acidic residues" evidence="9">
    <location>
        <begin position="693"/>
        <end position="720"/>
    </location>
</feature>
<reference evidence="12 13" key="1">
    <citation type="submission" date="2024-01" db="EMBL/GenBank/DDBJ databases">
        <authorList>
            <person name="Allen C."/>
            <person name="Tagirdzhanova G."/>
        </authorList>
    </citation>
    <scope>NUCLEOTIDE SEQUENCE [LARGE SCALE GENOMIC DNA]</scope>
</reference>
<dbReference type="CDD" id="cd06257">
    <property type="entry name" value="DnaJ"/>
    <property type="match status" value="1"/>
</dbReference>
<comment type="subcellular location">
    <subcellularLocation>
        <location evidence="1">Endoplasmic reticulum membrane</location>
        <topology evidence="1">Multi-pass membrane protein</topology>
    </subcellularLocation>
</comment>
<feature type="transmembrane region" description="Helical" evidence="10">
    <location>
        <begin position="73"/>
        <end position="93"/>
    </location>
</feature>
<dbReference type="InterPro" id="IPR036869">
    <property type="entry name" value="J_dom_sf"/>
</dbReference>
<sequence>MAVDYDYDETGQLWPFFVFTLATIITLPLTYVLLKGLGNPAAVFPRVQSKFRHNHSDLVDAERAKYRRQQRRLGLILSVAVGWATIGYMLYLIQFAEAPKIERIWNPYDILGISDSATEKVIKSAYKKLSREFHPDKKKPDALKNETMEMINDRYVDISKAYQALTDEEVRNNYLLYGNPDGKQGTSISIGLPKLIITDGNGKYVVLLYFLLFGVLLPYVVGSWWYGTQSKSKEGVLMESANRLFHEYAEDIDEAGLVSALSTGKEFDAILPGDKADSGLATVESRITAVPKATAAGDEDAAATTPSALTTAGMSSADREKLDNLDNGVRRKVLALLWAYLGRVDLGDNSLEKAKFEVAPVANSLTRSFTAIALAYGNTAPVISSFKAGQLVIQALSPKSSPLQQLPHVSPAVAKAIEGDSTVTMPIQRLMDLPDAKRRKIAVGSGRLSADQYDEAVSVAKQLPYLRVAKAFFKVPGEKHIIPSSLVSLVVKGRFIPPGFADAAPAVNPLDLFDTDPAEDDLDALLGRKPKTIVGRNPDGSAITSDAGTGKPNLPPLAYAPYFGRDYSPRWHVFLTDSKQGKMVVPPFTFTAFDRPLFEEDGKTPTFNMQTLKAQFMAPGQAGQYTFVMHVMCDSYVGFDTKTEVTLVVKDASEAADMADEDEISEPDEDSIAGIMNAAKGAPVKKAPRAQDSDDDDDESNTEEEADDTSDTNTDTDEED</sequence>
<feature type="domain" description="J" evidence="11">
    <location>
        <begin position="106"/>
        <end position="178"/>
    </location>
</feature>
<dbReference type="PRINTS" id="PR00625">
    <property type="entry name" value="JDOMAIN"/>
</dbReference>
<gene>
    <name evidence="12" type="primary">SEC63</name>
    <name evidence="12" type="ORF">SBRCBS47491_002540</name>
</gene>
<evidence type="ECO:0000313" key="12">
    <source>
        <dbReference type="EMBL" id="CAK7215614.1"/>
    </source>
</evidence>
<dbReference type="SUPFAM" id="SSF158702">
    <property type="entry name" value="Sec63 N-terminal domain-like"/>
    <property type="match status" value="1"/>
</dbReference>
<feature type="transmembrane region" description="Helical" evidence="10">
    <location>
        <begin position="204"/>
        <end position="226"/>
    </location>
</feature>
<dbReference type="InterPro" id="IPR035892">
    <property type="entry name" value="C2_domain_sf"/>
</dbReference>
<keyword evidence="2" id="KW-0813">Transport</keyword>
<feature type="compositionally biased region" description="Acidic residues" evidence="9">
    <location>
        <begin position="658"/>
        <end position="671"/>
    </location>
</feature>
<evidence type="ECO:0000256" key="10">
    <source>
        <dbReference type="SAM" id="Phobius"/>
    </source>
</evidence>
<evidence type="ECO:0000256" key="8">
    <source>
        <dbReference type="ARBA" id="ARBA00023186"/>
    </source>
</evidence>
<evidence type="ECO:0000256" key="1">
    <source>
        <dbReference type="ARBA" id="ARBA00004477"/>
    </source>
</evidence>
<protein>
    <submittedName>
        <fullName evidence="12">Secretory subunit</fullName>
    </submittedName>
</protein>
<dbReference type="Gene3D" id="2.60.40.150">
    <property type="entry name" value="C2 domain"/>
    <property type="match status" value="1"/>
</dbReference>
<feature type="region of interest" description="Disordered" evidence="9">
    <location>
        <begin position="658"/>
        <end position="720"/>
    </location>
</feature>
<keyword evidence="3 10" id="KW-0812">Transmembrane</keyword>
<comment type="caution">
    <text evidence="12">The sequence shown here is derived from an EMBL/GenBank/DDBJ whole genome shotgun (WGS) entry which is preliminary data.</text>
</comment>
<dbReference type="PANTHER" id="PTHR24075">
    <property type="entry name" value="SEC63 DOMAIN-CONTAINING"/>
    <property type="match status" value="1"/>
</dbReference>
<feature type="transmembrane region" description="Helical" evidence="10">
    <location>
        <begin position="12"/>
        <end position="34"/>
    </location>
</feature>
<dbReference type="SMART" id="SM00973">
    <property type="entry name" value="Sec63"/>
    <property type="match status" value="1"/>
</dbReference>
<evidence type="ECO:0000256" key="4">
    <source>
        <dbReference type="ARBA" id="ARBA00022824"/>
    </source>
</evidence>
<dbReference type="PANTHER" id="PTHR24075:SF0">
    <property type="entry name" value="TRANSLOCATION PROTEIN SEC63 HOMOLOG"/>
    <property type="match status" value="1"/>
</dbReference>
<accession>A0ABP0B7Q9</accession>
<evidence type="ECO:0000256" key="7">
    <source>
        <dbReference type="ARBA" id="ARBA00023136"/>
    </source>
</evidence>
<evidence type="ECO:0000256" key="6">
    <source>
        <dbReference type="ARBA" id="ARBA00022989"/>
    </source>
</evidence>
<dbReference type="EMBL" id="CAWUHC010000015">
    <property type="protein sequence ID" value="CAK7215614.1"/>
    <property type="molecule type" value="Genomic_DNA"/>
</dbReference>
<dbReference type="InterPro" id="IPR014756">
    <property type="entry name" value="Ig_E-set"/>
</dbReference>
<keyword evidence="4" id="KW-0256">Endoplasmic reticulum</keyword>
<proteinExistence type="predicted"/>
<keyword evidence="7 10" id="KW-0472">Membrane</keyword>
<dbReference type="PROSITE" id="PS50076">
    <property type="entry name" value="DNAJ_2"/>
    <property type="match status" value="1"/>
</dbReference>
<keyword evidence="6 10" id="KW-1133">Transmembrane helix</keyword>
<keyword evidence="5" id="KW-0653">Protein transport</keyword>
<keyword evidence="13" id="KW-1185">Reference proteome</keyword>
<dbReference type="SUPFAM" id="SSF46565">
    <property type="entry name" value="Chaperone J-domain"/>
    <property type="match status" value="1"/>
</dbReference>
<evidence type="ECO:0000313" key="13">
    <source>
        <dbReference type="Proteomes" id="UP001642406"/>
    </source>
</evidence>
<evidence type="ECO:0000256" key="2">
    <source>
        <dbReference type="ARBA" id="ARBA00022448"/>
    </source>
</evidence>
<evidence type="ECO:0000259" key="11">
    <source>
        <dbReference type="PROSITE" id="PS50076"/>
    </source>
</evidence>
<dbReference type="InterPro" id="IPR004179">
    <property type="entry name" value="Sec63-dom"/>
</dbReference>
<evidence type="ECO:0000256" key="3">
    <source>
        <dbReference type="ARBA" id="ARBA00022692"/>
    </source>
</evidence>
<feature type="compositionally biased region" description="Low complexity" evidence="9">
    <location>
        <begin position="302"/>
        <end position="312"/>
    </location>
</feature>
<dbReference type="InterPro" id="IPR001623">
    <property type="entry name" value="DnaJ_domain"/>
</dbReference>
<dbReference type="Pfam" id="PF00226">
    <property type="entry name" value="DnaJ"/>
    <property type="match status" value="1"/>
</dbReference>
<feature type="region of interest" description="Disordered" evidence="9">
    <location>
        <begin position="298"/>
        <end position="317"/>
    </location>
</feature>
<dbReference type="SUPFAM" id="SSF81296">
    <property type="entry name" value="E set domains"/>
    <property type="match status" value="1"/>
</dbReference>
<name>A0ABP0B7Q9_9PEZI</name>
<dbReference type="SMART" id="SM00271">
    <property type="entry name" value="DnaJ"/>
    <property type="match status" value="1"/>
</dbReference>
<dbReference type="Gene3D" id="1.10.287.110">
    <property type="entry name" value="DnaJ domain"/>
    <property type="match status" value="1"/>
</dbReference>
<evidence type="ECO:0000256" key="5">
    <source>
        <dbReference type="ARBA" id="ARBA00022927"/>
    </source>
</evidence>
<dbReference type="Proteomes" id="UP001642406">
    <property type="component" value="Unassembled WGS sequence"/>
</dbReference>